<dbReference type="SMART" id="SM00327">
    <property type="entry name" value="VWA"/>
    <property type="match status" value="1"/>
</dbReference>
<dbReference type="InterPro" id="IPR019960">
    <property type="entry name" value="T1SS_VCA0849"/>
</dbReference>
<evidence type="ECO:0000256" key="1">
    <source>
        <dbReference type="ARBA" id="ARBA00022837"/>
    </source>
</evidence>
<keyword evidence="1" id="KW-0106">Calcium</keyword>
<dbReference type="NCBIfam" id="NF033682">
    <property type="entry name" value="retention_LapA"/>
    <property type="match status" value="1"/>
</dbReference>
<keyword evidence="5" id="KW-1185">Reference proteome</keyword>
<dbReference type="InterPro" id="IPR036465">
    <property type="entry name" value="vWFA_dom_sf"/>
</dbReference>
<dbReference type="NCBIfam" id="TIGR01965">
    <property type="entry name" value="VCBS_repeat"/>
    <property type="match status" value="8"/>
</dbReference>
<dbReference type="Pfam" id="PF13519">
    <property type="entry name" value="VWA_2"/>
    <property type="match status" value="1"/>
</dbReference>
<feature type="compositionally biased region" description="Polar residues" evidence="2">
    <location>
        <begin position="1153"/>
        <end position="1165"/>
    </location>
</feature>
<dbReference type="PANTHER" id="PTHR46343:SF2">
    <property type="entry name" value="SUSHI_VON WILLEBRAND FACTOR TYPE A_EGF_PENTRAXIN DOMAIN-CONTAINING 1"/>
    <property type="match status" value="1"/>
</dbReference>
<dbReference type="Gene3D" id="3.40.50.410">
    <property type="entry name" value="von Willebrand factor, type A domain"/>
    <property type="match status" value="1"/>
</dbReference>
<dbReference type="InterPro" id="IPR018511">
    <property type="entry name" value="Hemolysin-typ_Ca-bd_CS"/>
</dbReference>
<dbReference type="SUPFAM" id="SSF53300">
    <property type="entry name" value="vWA-like"/>
    <property type="match status" value="1"/>
</dbReference>
<proteinExistence type="predicted"/>
<dbReference type="Gene3D" id="2.150.10.10">
    <property type="entry name" value="Serralysin-like metalloprotease, C-terminal"/>
    <property type="match status" value="1"/>
</dbReference>
<feature type="region of interest" description="Disordered" evidence="2">
    <location>
        <begin position="1152"/>
        <end position="1177"/>
    </location>
</feature>
<evidence type="ECO:0000313" key="5">
    <source>
        <dbReference type="Proteomes" id="UP001597048"/>
    </source>
</evidence>
<accession>A0ABW3KCJ4</accession>
<dbReference type="InterPro" id="IPR047777">
    <property type="entry name" value="LapA-like_RM"/>
</dbReference>
<dbReference type="Pfam" id="PF17963">
    <property type="entry name" value="Big_9"/>
    <property type="match status" value="4"/>
</dbReference>
<dbReference type="PANTHER" id="PTHR46343">
    <property type="entry name" value="HYR DOMAIN-CONTAINING PROTEIN"/>
    <property type="match status" value="1"/>
</dbReference>
<dbReference type="InterPro" id="IPR043555">
    <property type="entry name" value="SRPX-like"/>
</dbReference>
<name>A0ABW3KCJ4_9GAMM</name>
<dbReference type="EMBL" id="JBHTJS010000003">
    <property type="protein sequence ID" value="MFD1006828.1"/>
    <property type="molecule type" value="Genomic_DNA"/>
</dbReference>
<evidence type="ECO:0000259" key="3">
    <source>
        <dbReference type="PROSITE" id="PS50234"/>
    </source>
</evidence>
<dbReference type="PRINTS" id="PR00313">
    <property type="entry name" value="CABNDNGRPT"/>
</dbReference>
<evidence type="ECO:0000256" key="2">
    <source>
        <dbReference type="SAM" id="MobiDB-lite"/>
    </source>
</evidence>
<dbReference type="PROSITE" id="PS50234">
    <property type="entry name" value="VWFA"/>
    <property type="match status" value="1"/>
</dbReference>
<dbReference type="InterPro" id="IPR001343">
    <property type="entry name" value="Hemolysn_Ca-bd"/>
</dbReference>
<evidence type="ECO:0000313" key="4">
    <source>
        <dbReference type="EMBL" id="MFD1006828.1"/>
    </source>
</evidence>
<protein>
    <submittedName>
        <fullName evidence="4">Retention module-containing protein</fullName>
    </submittedName>
</protein>
<feature type="domain" description="VWFA" evidence="3">
    <location>
        <begin position="1196"/>
        <end position="1423"/>
    </location>
</feature>
<dbReference type="NCBIfam" id="TIGR03661">
    <property type="entry name" value="T1SS_VCA0849"/>
    <property type="match status" value="1"/>
</dbReference>
<comment type="caution">
    <text evidence="4">The sequence shown here is derived from an EMBL/GenBank/DDBJ whole genome shotgun (WGS) entry which is preliminary data.</text>
</comment>
<reference evidence="5" key="1">
    <citation type="journal article" date="2019" name="Int. J. Syst. Evol. Microbiol.">
        <title>The Global Catalogue of Microorganisms (GCM) 10K type strain sequencing project: providing services to taxonomists for standard genome sequencing and annotation.</title>
        <authorList>
            <consortium name="The Broad Institute Genomics Platform"/>
            <consortium name="The Broad Institute Genome Sequencing Center for Infectious Disease"/>
            <person name="Wu L."/>
            <person name="Ma J."/>
        </authorList>
    </citation>
    <scope>NUCLEOTIDE SEQUENCE [LARGE SCALE GENOMIC DNA]</scope>
    <source>
        <strain evidence="5">CCUG 60525</strain>
    </source>
</reference>
<sequence length="1859" mass="188942">METTRIDTALQVAHLQGRAFTLGQDGTAVPVTIGQILMPGTVLLTDSNTQIVYTEASLAAVPVNNDVVSADIEEIQAAILAGLDPSELFEAPAAGNPTPEGAFTGSSGNAGFVVVDRVGDATLAAAGFDTAFADGLGPFVLEELDPLLPVDGDTAIDSANSIPILTIDIDPPLTPTNNFPLAGNNIAYVAESALPDGSNASSHNERVTGQFNIDTGNDELDKLEIQQADGSWVDVTQGGQVNGVYGTVTVAVVDGEYQWEYVLNGAIVHPNKGQIGAEDTLPDSFAVRVTDDDGDLASATLTVGILDDGPVAKVDTNSVNEGGSVDGNVLLNDVFGADGAAAGGGVVAVSVGNTSGELGTPLNGTYGSLLLNADGSYSYTSAANGTPPAGATEVFTYTIKDGDGDLSSNTLTITLSDSGLLIETTPVLTVYEKALDLDQDGADLAAGTVVGSAPTETGETAQGQLQTTGGVGALSYSLTGSGQGSYGQIVLNANGSYTYTLTSPVTSSGANDGNNLEVGKESFNYTVQDANGNTQQGTISINIEDDVPRAVADTNEVDEGGRASGNVLLNDVFGADGAAADGGVVAVSVGNTSGELGTPLSGTYGSLLLNADGSYSYTSAANGTPPAGATEVFTYTIKDGDGDLSSNTLTITLSDSGLLIETTPVLTVYEKALDLDQDGADLAAGTVVGSAPTETGETAQGQLQTTGGVGALSYSLTGSGQGSYGQIILNANGSYTYTLTSPVTSSGANDGNNLEVGKESFNYTVQDANGNTQQGTISINIEDDVPRAVADTNEVDEGGRASGNVLLNDVFGADGAAADGGVVGVSVGNTSGELGTPLSGTYGSLLLNADGSYSYTSDANGTPPAGATEVFTYTIKDGDGDLSSNTLTITLSDSGLLIETTPVLTVYEKALDLDQDGDDLAAGTVVGSTPTETGETAQGQLQTTGGVGALSYSLTGSGQGSYGQIVLNANGSYTYTLTSPVTSSGANDGNNLEVGKESFNYTVQDANGNTQQGTISINIEDDVPRAVADTNEVDEGGRASGNVLLNDVFGADGAAADGGVVGVSVGNTSGELGTPLSGTYGSLLLNADGSYSYTSDANGTPPAGATDVFTYTIKDGDGDLSSTTLTILVPGNTGPEPAESVLVVGSNADDIADQQTPHTVPSSGGPNSGEIHGGKGNDILVGDTGSSKLQVGETANLILVLDSSGSMSEKIQFNGATISRMDALKLATLSLLDSLYESGAENVRINLVDFSKTASSLGVFDLVVDGVKNTNGLLAAQKAINDMSAGGGTNYEAGLQTATDWINSTDNDAPHDNANLNQVLFISDGEPNAWNIDGGGAVGGFLGYSSTTQALGEVLGSDGSNEIQQILNTGWNIEAIGIGLNSSSTEMNGAKLKSTDVNSGSDNDRGYFIQDTNNVDLALVSAWSSDGELINTTYKGLNAGVASDYIGATANKSGSSGPIAKGLSDGEMLRFDFSGGTDYDGNGIYSAQGFNGPLANEAKFEFSNFNSDTSLSYQVFYTDGTVSDFLSVSGSQSDVSIAAPIGKIIDYVEFKAVGATSNGYIRLHSITAISALAILDQIEGENGQAVNVNSAEELNNVVGDLGGSFGLIAAGDDTIIGGDGDDLIFGDVLFTDALAVAAGLSTEPGDGWLVFQQLENNQGQNGYQNWTRSDTLNYINDPANHNELAKESGRDGGHDILRGGAGDDIIFGQEGNDLIEGGEGNDALFGGSGNDTIYGQEGDDLINGGMGNNILSGGGGIDTFQFTEVDADSINVITDFLDGQNILDLSALLSGEEGGDLSDYLNFTLDGDDTLLTVSPSGVGGDLQEIRFENTDLLNAYSVTDSNDLINAMFAAQTLIVDQ</sequence>
<dbReference type="CDD" id="cd00198">
    <property type="entry name" value="vWFA"/>
    <property type="match status" value="1"/>
</dbReference>
<dbReference type="Pfam" id="PF00353">
    <property type="entry name" value="HemolysinCabind"/>
    <property type="match status" value="4"/>
</dbReference>
<dbReference type="Proteomes" id="UP001597048">
    <property type="component" value="Unassembled WGS sequence"/>
</dbReference>
<gene>
    <name evidence="4" type="ORF">ACFQ1C_01455</name>
</gene>
<dbReference type="InterPro" id="IPR010221">
    <property type="entry name" value="VCBS_dom"/>
</dbReference>
<dbReference type="RefSeq" id="WP_379556755.1">
    <property type="nucleotide sequence ID" value="NZ_JBHTJS010000003.1"/>
</dbReference>
<organism evidence="4 5">
    <name type="scientific">Oceanisphaera ostreae</name>
    <dbReference type="NCBI Taxonomy" id="914151"/>
    <lineage>
        <taxon>Bacteria</taxon>
        <taxon>Pseudomonadati</taxon>
        <taxon>Pseudomonadota</taxon>
        <taxon>Gammaproteobacteria</taxon>
        <taxon>Aeromonadales</taxon>
        <taxon>Aeromonadaceae</taxon>
        <taxon>Oceanisphaera</taxon>
    </lineage>
</organism>
<dbReference type="SUPFAM" id="SSF51120">
    <property type="entry name" value="beta-Roll"/>
    <property type="match status" value="1"/>
</dbReference>
<dbReference type="InterPro" id="IPR011049">
    <property type="entry name" value="Serralysin-like_metalloprot_C"/>
</dbReference>
<dbReference type="PROSITE" id="PS00330">
    <property type="entry name" value="HEMOLYSIN_CALCIUM"/>
    <property type="match status" value="2"/>
</dbReference>
<dbReference type="InterPro" id="IPR002035">
    <property type="entry name" value="VWF_A"/>
</dbReference>